<dbReference type="PANTHER" id="PTHR39518">
    <property type="entry name" value="UPF0215 PROTEIN MJ1150"/>
    <property type="match status" value="1"/>
</dbReference>
<name>A0ABS7X2L4_9GAMM</name>
<dbReference type="PIRSF" id="PIRSF006380">
    <property type="entry name" value="UCP006380"/>
    <property type="match status" value="1"/>
</dbReference>
<dbReference type="Pfam" id="PF01949">
    <property type="entry name" value="Endo_dU"/>
    <property type="match status" value="1"/>
</dbReference>
<comment type="caution">
    <text evidence="1">The sequence shown here is derived from an EMBL/GenBank/DDBJ whole genome shotgun (WGS) entry which is preliminary data.</text>
</comment>
<accession>A0ABS7X2L4</accession>
<evidence type="ECO:0000313" key="1">
    <source>
        <dbReference type="EMBL" id="MBZ9569149.1"/>
    </source>
</evidence>
<evidence type="ECO:0000313" key="2">
    <source>
        <dbReference type="Proteomes" id="UP001319883"/>
    </source>
</evidence>
<proteinExistence type="inferred from homology"/>
<reference evidence="1 2" key="1">
    <citation type="submission" date="2021-05" db="EMBL/GenBank/DDBJ databases">
        <title>Petroleum and Energy Research Collection (APPE): ex situ preservation of microbial diversity associated with the oil industry and exploitation of its biotechnological potential.</title>
        <authorList>
            <person name="Paixao C.T.M."/>
            <person name="Gomes M.B."/>
            <person name="Oliveira V.M."/>
        </authorList>
    </citation>
    <scope>NUCLEOTIDE SEQUENCE [LARGE SCALE GENOMIC DNA]</scope>
    <source>
        <strain evidence="1 2">LIT2</strain>
    </source>
</reference>
<dbReference type="Gene3D" id="3.30.2170.10">
    <property type="entry name" value="archaeoglobus fulgidus dsm 4304 superfamily"/>
    <property type="match status" value="1"/>
</dbReference>
<keyword evidence="2" id="KW-1185">Reference proteome</keyword>
<protein>
    <submittedName>
        <fullName evidence="1">DUF99 family protein</fullName>
    </submittedName>
</protein>
<dbReference type="HAMAP" id="MF_00582">
    <property type="entry name" value="UPF0215"/>
    <property type="match status" value="1"/>
</dbReference>
<dbReference type="EMBL" id="JAGXFD010000002">
    <property type="protein sequence ID" value="MBZ9569149.1"/>
    <property type="molecule type" value="Genomic_DNA"/>
</dbReference>
<organism evidence="1 2">
    <name type="scientific">Modicisalibacter tunisiensis</name>
    <dbReference type="NCBI Taxonomy" id="390637"/>
    <lineage>
        <taxon>Bacteria</taxon>
        <taxon>Pseudomonadati</taxon>
        <taxon>Pseudomonadota</taxon>
        <taxon>Gammaproteobacteria</taxon>
        <taxon>Oceanospirillales</taxon>
        <taxon>Halomonadaceae</taxon>
        <taxon>Modicisalibacter</taxon>
    </lineage>
</organism>
<gene>
    <name evidence="1" type="ORF">KGQ91_15890</name>
</gene>
<sequence>MTARQPRTFSHIVGFDDCPFARDHCGPVTVIGAMYSGRRLAGVVSGRVERDGLDATRELLRLTSETRFAAQLQLILLQGVALAGFNVVDAVRLHRLSGLPVLVVARHAPRPEALREALLAHIPGGSQKWARIARLGPMEPLAGVYVQRQGLSRGEAERAIRATALEGRIPEPLRTAHLIAGGIARGESRGRT</sequence>
<dbReference type="PANTHER" id="PTHR39518:SF2">
    <property type="entry name" value="UPF0215 PROTEIN MJ1150"/>
    <property type="match status" value="1"/>
</dbReference>
<dbReference type="Proteomes" id="UP001319883">
    <property type="component" value="Unassembled WGS sequence"/>
</dbReference>
<dbReference type="RefSeq" id="WP_224414357.1">
    <property type="nucleotide sequence ID" value="NZ_JAGXFC010000001.1"/>
</dbReference>
<dbReference type="InterPro" id="IPR002802">
    <property type="entry name" value="Endo_dU"/>
</dbReference>